<dbReference type="InterPro" id="IPR000792">
    <property type="entry name" value="Tscrpt_reg_LuxR_C"/>
</dbReference>
<dbReference type="GO" id="GO:0006355">
    <property type="term" value="P:regulation of DNA-templated transcription"/>
    <property type="evidence" value="ECO:0007669"/>
    <property type="project" value="InterPro"/>
</dbReference>
<evidence type="ECO:0000313" key="3">
    <source>
        <dbReference type="EMBL" id="GGB43501.1"/>
    </source>
</evidence>
<dbReference type="Proteomes" id="UP000621454">
    <property type="component" value="Unassembled WGS sequence"/>
</dbReference>
<dbReference type="GO" id="GO:0003677">
    <property type="term" value="F:DNA binding"/>
    <property type="evidence" value="ECO:0007669"/>
    <property type="project" value="InterPro"/>
</dbReference>
<feature type="compositionally biased region" description="Polar residues" evidence="1">
    <location>
        <begin position="34"/>
        <end position="46"/>
    </location>
</feature>
<feature type="domain" description="HTH luxR-type" evidence="2">
    <location>
        <begin position="128"/>
        <end position="185"/>
    </location>
</feature>
<dbReference type="InterPro" id="IPR036388">
    <property type="entry name" value="WH-like_DNA-bd_sf"/>
</dbReference>
<evidence type="ECO:0000256" key="1">
    <source>
        <dbReference type="SAM" id="MobiDB-lite"/>
    </source>
</evidence>
<dbReference type="Pfam" id="PF00196">
    <property type="entry name" value="GerE"/>
    <property type="match status" value="1"/>
</dbReference>
<name>A0A916THN4_9ACTN</name>
<dbReference type="Gene3D" id="1.10.10.10">
    <property type="entry name" value="Winged helix-like DNA-binding domain superfamily/Winged helix DNA-binding domain"/>
    <property type="match status" value="1"/>
</dbReference>
<dbReference type="AlphaFoldDB" id="A0A916THN4"/>
<gene>
    <name evidence="3" type="ORF">GCM10011489_33770</name>
</gene>
<reference evidence="3" key="1">
    <citation type="journal article" date="2014" name="Int. J. Syst. Evol. Microbiol.">
        <title>Complete genome sequence of Corynebacterium casei LMG S-19264T (=DSM 44701T), isolated from a smear-ripened cheese.</title>
        <authorList>
            <consortium name="US DOE Joint Genome Institute (JGI-PGF)"/>
            <person name="Walter F."/>
            <person name="Albersmeier A."/>
            <person name="Kalinowski J."/>
            <person name="Ruckert C."/>
        </authorList>
    </citation>
    <scope>NUCLEOTIDE SEQUENCE</scope>
    <source>
        <strain evidence="3">CGMCC 1.12827</strain>
    </source>
</reference>
<feature type="region of interest" description="Disordered" evidence="1">
    <location>
        <begin position="83"/>
        <end position="122"/>
    </location>
</feature>
<proteinExistence type="predicted"/>
<evidence type="ECO:0000259" key="2">
    <source>
        <dbReference type="SMART" id="SM00421"/>
    </source>
</evidence>
<dbReference type="SMART" id="SM00421">
    <property type="entry name" value="HTH_LUXR"/>
    <property type="match status" value="1"/>
</dbReference>
<dbReference type="EMBL" id="BMGC01000035">
    <property type="protein sequence ID" value="GGB43501.1"/>
    <property type="molecule type" value="Genomic_DNA"/>
</dbReference>
<organism evidence="3 4">
    <name type="scientific">Gordonia jinhuaensis</name>
    <dbReference type="NCBI Taxonomy" id="1517702"/>
    <lineage>
        <taxon>Bacteria</taxon>
        <taxon>Bacillati</taxon>
        <taxon>Actinomycetota</taxon>
        <taxon>Actinomycetes</taxon>
        <taxon>Mycobacteriales</taxon>
        <taxon>Gordoniaceae</taxon>
        <taxon>Gordonia</taxon>
    </lineage>
</organism>
<accession>A0A916THN4</accession>
<dbReference type="InterPro" id="IPR016032">
    <property type="entry name" value="Sig_transdc_resp-reg_C-effctor"/>
</dbReference>
<evidence type="ECO:0000313" key="4">
    <source>
        <dbReference type="Proteomes" id="UP000621454"/>
    </source>
</evidence>
<keyword evidence="4" id="KW-1185">Reference proteome</keyword>
<protein>
    <recommendedName>
        <fullName evidence="2">HTH luxR-type domain-containing protein</fullName>
    </recommendedName>
</protein>
<dbReference type="SUPFAM" id="SSF46894">
    <property type="entry name" value="C-terminal effector domain of the bipartite response regulators"/>
    <property type="match status" value="1"/>
</dbReference>
<comment type="caution">
    <text evidence="3">The sequence shown here is derived from an EMBL/GenBank/DDBJ whole genome shotgun (WGS) entry which is preliminary data.</text>
</comment>
<feature type="region of interest" description="Disordered" evidence="1">
    <location>
        <begin position="26"/>
        <end position="70"/>
    </location>
</feature>
<reference evidence="3" key="2">
    <citation type="submission" date="2020-09" db="EMBL/GenBank/DDBJ databases">
        <authorList>
            <person name="Sun Q."/>
            <person name="Zhou Y."/>
        </authorList>
    </citation>
    <scope>NUCLEOTIDE SEQUENCE</scope>
    <source>
        <strain evidence="3">CGMCC 1.12827</strain>
    </source>
</reference>
<sequence>MTVTILSENTATGYLPARATIEAVSGGAAHRVSTPEQGRSQVQPTHQPHRAYVGRGGAGSTMGARERRTRRREEALLKLSRRTMPLPGVGSDGRGVDGRGLHLVPGAERRTDGPGCPGCSGARADQLRPRLSEREIEVLRTWLSVDTKGEVSELLFISLGTVNTHLTRIRVKYSEVGRPAPTKAALVARAIQDGIVDLDEL</sequence>